<dbReference type="CDD" id="cd01712">
    <property type="entry name" value="PPase_ThiI"/>
    <property type="match status" value="1"/>
</dbReference>
<dbReference type="NCBIfam" id="TIGR00342">
    <property type="entry name" value="tRNA uracil 4-sulfurtransferase ThiI"/>
    <property type="match status" value="1"/>
</dbReference>
<dbReference type="PANTHER" id="PTHR43209:SF1">
    <property type="entry name" value="TRNA SULFURTRANSFERASE"/>
    <property type="match status" value="1"/>
</dbReference>
<dbReference type="HAMAP" id="MF_00021">
    <property type="entry name" value="ThiI"/>
    <property type="match status" value="1"/>
</dbReference>
<dbReference type="Proteomes" id="UP001589738">
    <property type="component" value="Unassembled WGS sequence"/>
</dbReference>
<evidence type="ECO:0000256" key="2">
    <source>
        <dbReference type="ARBA" id="ARBA00022490"/>
    </source>
</evidence>
<dbReference type="InterPro" id="IPR054173">
    <property type="entry name" value="ThiI_fer"/>
</dbReference>
<reference evidence="11 12" key="1">
    <citation type="submission" date="2024-09" db="EMBL/GenBank/DDBJ databases">
        <authorList>
            <person name="Sun Q."/>
            <person name="Mori K."/>
        </authorList>
    </citation>
    <scope>NUCLEOTIDE SEQUENCE [LARGE SCALE GENOMIC DNA]</scope>
    <source>
        <strain evidence="11 12">CGMCC 1.9126</strain>
    </source>
</reference>
<dbReference type="EMBL" id="JBHLUU010000015">
    <property type="protein sequence ID" value="MFC0474149.1"/>
    <property type="molecule type" value="Genomic_DNA"/>
</dbReference>
<dbReference type="SUPFAM" id="SSF52402">
    <property type="entry name" value="Adenine nucleotide alpha hydrolases-like"/>
    <property type="match status" value="1"/>
</dbReference>
<organism evidence="11 12">
    <name type="scientific">Robertmurraya beringensis</name>
    <dbReference type="NCBI Taxonomy" id="641660"/>
    <lineage>
        <taxon>Bacteria</taxon>
        <taxon>Bacillati</taxon>
        <taxon>Bacillota</taxon>
        <taxon>Bacilli</taxon>
        <taxon>Bacillales</taxon>
        <taxon>Bacillaceae</taxon>
        <taxon>Robertmurraya</taxon>
    </lineage>
</organism>
<name>A0ABV6KLK0_9BACI</name>
<keyword evidence="7 9" id="KW-0694">RNA-binding</keyword>
<dbReference type="PANTHER" id="PTHR43209">
    <property type="entry name" value="TRNA SULFURTRANSFERASE"/>
    <property type="match status" value="1"/>
</dbReference>
<evidence type="ECO:0000259" key="10">
    <source>
        <dbReference type="PROSITE" id="PS51165"/>
    </source>
</evidence>
<evidence type="ECO:0000256" key="9">
    <source>
        <dbReference type="HAMAP-Rule" id="MF_00021"/>
    </source>
</evidence>
<comment type="similarity">
    <text evidence="9">Belongs to the ThiI family.</text>
</comment>
<dbReference type="Pfam" id="PF02568">
    <property type="entry name" value="ThiI"/>
    <property type="match status" value="1"/>
</dbReference>
<dbReference type="SMART" id="SM00981">
    <property type="entry name" value="THUMP"/>
    <property type="match status" value="1"/>
</dbReference>
<evidence type="ECO:0000313" key="11">
    <source>
        <dbReference type="EMBL" id="MFC0474149.1"/>
    </source>
</evidence>
<dbReference type="Gene3D" id="3.30.2130.30">
    <property type="match status" value="1"/>
</dbReference>
<dbReference type="SUPFAM" id="SSF143437">
    <property type="entry name" value="THUMP domain-like"/>
    <property type="match status" value="1"/>
</dbReference>
<comment type="function">
    <text evidence="9">Catalyzes the ATP-dependent transfer of a sulfur to tRNA to produce 4-thiouridine in position 8 of tRNAs, which functions as a near-UV photosensor. Also catalyzes the transfer of sulfur to the sulfur carrier protein ThiS, forming ThiS-thiocarboxylate. This is a step in the synthesis of thiazole, in the thiamine biosynthesis pathway. The sulfur is donated as persulfide by IscS.</text>
</comment>
<comment type="catalytic activity">
    <reaction evidence="9">
        <text>[ThiI sulfur-carrier protein]-S-sulfanyl-L-cysteine + a uridine in tRNA + 2 reduced [2Fe-2S]-[ferredoxin] + ATP + H(+) = [ThiI sulfur-carrier protein]-L-cysteine + a 4-thiouridine in tRNA + 2 oxidized [2Fe-2S]-[ferredoxin] + AMP + diphosphate</text>
        <dbReference type="Rhea" id="RHEA:24176"/>
        <dbReference type="Rhea" id="RHEA-COMP:10000"/>
        <dbReference type="Rhea" id="RHEA-COMP:10001"/>
        <dbReference type="Rhea" id="RHEA-COMP:13337"/>
        <dbReference type="Rhea" id="RHEA-COMP:13338"/>
        <dbReference type="Rhea" id="RHEA-COMP:13339"/>
        <dbReference type="Rhea" id="RHEA-COMP:13340"/>
        <dbReference type="ChEBI" id="CHEBI:15378"/>
        <dbReference type="ChEBI" id="CHEBI:29950"/>
        <dbReference type="ChEBI" id="CHEBI:30616"/>
        <dbReference type="ChEBI" id="CHEBI:33019"/>
        <dbReference type="ChEBI" id="CHEBI:33737"/>
        <dbReference type="ChEBI" id="CHEBI:33738"/>
        <dbReference type="ChEBI" id="CHEBI:61963"/>
        <dbReference type="ChEBI" id="CHEBI:65315"/>
        <dbReference type="ChEBI" id="CHEBI:136798"/>
        <dbReference type="ChEBI" id="CHEBI:456215"/>
        <dbReference type="EC" id="2.8.1.4"/>
    </reaction>
</comment>
<dbReference type="InterPro" id="IPR020536">
    <property type="entry name" value="ThiI_AANH"/>
</dbReference>
<evidence type="ECO:0000256" key="7">
    <source>
        <dbReference type="ARBA" id="ARBA00022884"/>
    </source>
</evidence>
<evidence type="ECO:0000256" key="6">
    <source>
        <dbReference type="ARBA" id="ARBA00022840"/>
    </source>
</evidence>
<evidence type="ECO:0000256" key="8">
    <source>
        <dbReference type="ARBA" id="ARBA00022977"/>
    </source>
</evidence>
<comment type="catalytic activity">
    <reaction evidence="9">
        <text>[ThiS sulfur-carrier protein]-C-terminal Gly-Gly-AMP + S-sulfanyl-L-cysteinyl-[cysteine desulfurase] + AH2 = [ThiS sulfur-carrier protein]-C-terminal-Gly-aminoethanethioate + L-cysteinyl-[cysteine desulfurase] + A + AMP + 2 H(+)</text>
        <dbReference type="Rhea" id="RHEA:43340"/>
        <dbReference type="Rhea" id="RHEA-COMP:12157"/>
        <dbReference type="Rhea" id="RHEA-COMP:12158"/>
        <dbReference type="Rhea" id="RHEA-COMP:12910"/>
        <dbReference type="Rhea" id="RHEA-COMP:19908"/>
        <dbReference type="ChEBI" id="CHEBI:13193"/>
        <dbReference type="ChEBI" id="CHEBI:15378"/>
        <dbReference type="ChEBI" id="CHEBI:17499"/>
        <dbReference type="ChEBI" id="CHEBI:29950"/>
        <dbReference type="ChEBI" id="CHEBI:61963"/>
        <dbReference type="ChEBI" id="CHEBI:90618"/>
        <dbReference type="ChEBI" id="CHEBI:232372"/>
        <dbReference type="ChEBI" id="CHEBI:456215"/>
    </reaction>
</comment>
<dbReference type="InterPro" id="IPR050102">
    <property type="entry name" value="tRNA_sulfurtransferase_ThiI"/>
</dbReference>
<dbReference type="InterPro" id="IPR014729">
    <property type="entry name" value="Rossmann-like_a/b/a_fold"/>
</dbReference>
<dbReference type="InterPro" id="IPR004114">
    <property type="entry name" value="THUMP_dom"/>
</dbReference>
<keyword evidence="6 9" id="KW-0067">ATP-binding</keyword>
<keyword evidence="2 9" id="KW-0963">Cytoplasm</keyword>
<keyword evidence="8 9" id="KW-0784">Thiamine biosynthesis</keyword>
<gene>
    <name evidence="9 11" type="primary">thiI</name>
    <name evidence="11" type="ORF">ACFFHF_02420</name>
</gene>
<keyword evidence="5 9" id="KW-0547">Nucleotide-binding</keyword>
<feature type="binding site" evidence="9">
    <location>
        <begin position="208"/>
        <end position="209"/>
    </location>
    <ligand>
        <name>ATP</name>
        <dbReference type="ChEBI" id="CHEBI:30616"/>
    </ligand>
</feature>
<evidence type="ECO:0000313" key="12">
    <source>
        <dbReference type="Proteomes" id="UP001589738"/>
    </source>
</evidence>
<keyword evidence="3 9" id="KW-0820">tRNA-binding</keyword>
<feature type="binding site" evidence="9">
    <location>
        <begin position="183"/>
        <end position="184"/>
    </location>
    <ligand>
        <name>ATP</name>
        <dbReference type="ChEBI" id="CHEBI:30616"/>
    </ligand>
</feature>
<feature type="binding site" evidence="9">
    <location>
        <position position="297"/>
    </location>
    <ligand>
        <name>ATP</name>
        <dbReference type="ChEBI" id="CHEBI:30616"/>
    </ligand>
</feature>
<comment type="caution">
    <text evidence="11">The sequence shown here is derived from an EMBL/GenBank/DDBJ whole genome shotgun (WGS) entry which is preliminary data.</text>
</comment>
<accession>A0ABV6KLK0</accession>
<evidence type="ECO:0000256" key="1">
    <source>
        <dbReference type="ARBA" id="ARBA00004496"/>
    </source>
</evidence>
<comment type="subcellular location">
    <subcellularLocation>
        <location evidence="1 9">Cytoplasm</location>
    </subcellularLocation>
</comment>
<dbReference type="Gene3D" id="3.40.50.620">
    <property type="entry name" value="HUPs"/>
    <property type="match status" value="1"/>
</dbReference>
<keyword evidence="4 9" id="KW-0808">Transferase</keyword>
<feature type="domain" description="THUMP" evidence="10">
    <location>
        <begin position="60"/>
        <end position="165"/>
    </location>
</feature>
<dbReference type="GO" id="GO:0140741">
    <property type="term" value="F:tRNA-uracil-4 sulfurtransferase activity"/>
    <property type="evidence" value="ECO:0007669"/>
    <property type="project" value="UniProtKB-EC"/>
</dbReference>
<feature type="binding site" evidence="9">
    <location>
        <position position="266"/>
    </location>
    <ligand>
        <name>ATP</name>
        <dbReference type="ChEBI" id="CHEBI:30616"/>
    </ligand>
</feature>
<dbReference type="EC" id="2.8.1.4" evidence="9"/>
<protein>
    <recommendedName>
        <fullName evidence="9">Probable tRNA sulfurtransferase</fullName>
        <ecNumber evidence="9">2.8.1.4</ecNumber>
    </recommendedName>
    <alternativeName>
        <fullName evidence="9">Sulfur carrier protein ThiS sulfurtransferase</fullName>
    </alternativeName>
    <alternativeName>
        <fullName evidence="9">Thiamine biosynthesis protein ThiI</fullName>
    </alternativeName>
    <alternativeName>
        <fullName evidence="9">tRNA 4-thiouridine synthase</fullName>
    </alternativeName>
</protein>
<dbReference type="InterPro" id="IPR049961">
    <property type="entry name" value="ThiI_N"/>
</dbReference>
<sequence length="403" mass="45346">MNYDRILIRYGEISTKGRNRTKFVEKLKRSAKRALTKFPNIIIETTRDRMYILLNGENGEGIIEKLKILPGIQSFSPVIKTSLDLEEVKEAALQLFLNNYKVGDTFKISTRRANKDYPLDTGQLNYALGSHILQNVPDLKVDVKNPTIDVQVEVRTEAVYLSIETIMGAGGMPIGSSGKAMLMLSGGIDSPVAGYMAMKRGVEIEAVHFFSPPFTSERSKQKVVELAEKLSLLNGGYFTLHIVPFTAIQQLIQKQIPENYTMTATRRMMLRITDEIRRKFEGLAIVTGESLGQVASQTLESMLAINDVTSTPILRPLITMDKSEIINIAKTIDTHHISIQPYEDCCTVFVPAAPKTKPKLEKVQYYESFVDFEQLIQEAVDKVETIQIKPDDDKKDQVFGELF</sequence>
<feature type="binding site" evidence="9">
    <location>
        <position position="288"/>
    </location>
    <ligand>
        <name>ATP</name>
        <dbReference type="ChEBI" id="CHEBI:30616"/>
    </ligand>
</feature>
<evidence type="ECO:0000256" key="5">
    <source>
        <dbReference type="ARBA" id="ARBA00022741"/>
    </source>
</evidence>
<comment type="pathway">
    <text evidence="9">Cofactor biosynthesis; thiamine diphosphate biosynthesis.</text>
</comment>
<dbReference type="RefSeq" id="WP_340904907.1">
    <property type="nucleotide sequence ID" value="NZ_JBHLUU010000015.1"/>
</dbReference>
<dbReference type="Pfam" id="PF02926">
    <property type="entry name" value="THUMP"/>
    <property type="match status" value="1"/>
</dbReference>
<evidence type="ECO:0000256" key="4">
    <source>
        <dbReference type="ARBA" id="ARBA00022679"/>
    </source>
</evidence>
<keyword evidence="12" id="KW-1185">Reference proteome</keyword>
<dbReference type="CDD" id="cd11716">
    <property type="entry name" value="THUMP_ThiI"/>
    <property type="match status" value="1"/>
</dbReference>
<dbReference type="InterPro" id="IPR049962">
    <property type="entry name" value="THUMP_ThiI"/>
</dbReference>
<proteinExistence type="inferred from homology"/>
<dbReference type="PROSITE" id="PS51165">
    <property type="entry name" value="THUMP"/>
    <property type="match status" value="1"/>
</dbReference>
<dbReference type="Pfam" id="PF22025">
    <property type="entry name" value="ThiI_fer"/>
    <property type="match status" value="1"/>
</dbReference>
<dbReference type="InterPro" id="IPR003720">
    <property type="entry name" value="tRNA_STrfase"/>
</dbReference>
<evidence type="ECO:0000256" key="3">
    <source>
        <dbReference type="ARBA" id="ARBA00022555"/>
    </source>
</evidence>